<dbReference type="EMBL" id="FWZX01000016">
    <property type="protein sequence ID" value="SMF45666.1"/>
    <property type="molecule type" value="Genomic_DNA"/>
</dbReference>
<keyword evidence="8" id="KW-1185">Reference proteome</keyword>
<dbReference type="PANTHER" id="PTHR30482">
    <property type="entry name" value="HIGH-AFFINITY BRANCHED-CHAIN AMINO ACID TRANSPORT SYSTEM PERMEASE"/>
    <property type="match status" value="1"/>
</dbReference>
<organism evidence="7 8">
    <name type="scientific">Tistlia consotensis USBA 355</name>
    <dbReference type="NCBI Taxonomy" id="560819"/>
    <lineage>
        <taxon>Bacteria</taxon>
        <taxon>Pseudomonadati</taxon>
        <taxon>Pseudomonadota</taxon>
        <taxon>Alphaproteobacteria</taxon>
        <taxon>Rhodospirillales</taxon>
        <taxon>Rhodovibrionaceae</taxon>
        <taxon>Tistlia</taxon>
    </lineage>
</organism>
<feature type="transmembrane region" description="Helical" evidence="6">
    <location>
        <begin position="98"/>
        <end position="124"/>
    </location>
</feature>
<dbReference type="STRING" id="560819.SAMN05428998_11627"/>
<feature type="transmembrane region" description="Helical" evidence="6">
    <location>
        <begin position="131"/>
        <end position="152"/>
    </location>
</feature>
<reference evidence="7 8" key="1">
    <citation type="submission" date="2017-04" db="EMBL/GenBank/DDBJ databases">
        <authorList>
            <person name="Afonso C.L."/>
            <person name="Miller P.J."/>
            <person name="Scott M.A."/>
            <person name="Spackman E."/>
            <person name="Goraichik I."/>
            <person name="Dimitrov K.M."/>
            <person name="Suarez D.L."/>
            <person name="Swayne D.E."/>
        </authorList>
    </citation>
    <scope>NUCLEOTIDE SEQUENCE [LARGE SCALE GENOMIC DNA]</scope>
    <source>
        <strain evidence="7 8">USBA 355</strain>
    </source>
</reference>
<dbReference type="InterPro" id="IPR001851">
    <property type="entry name" value="ABC_transp_permease"/>
</dbReference>
<comment type="subcellular location">
    <subcellularLocation>
        <location evidence="1">Cell membrane</location>
        <topology evidence="1">Multi-pass membrane protein</topology>
    </subcellularLocation>
</comment>
<dbReference type="AlphaFoldDB" id="A0A1Y6C776"/>
<dbReference type="CDD" id="cd06581">
    <property type="entry name" value="TM_PBP1_LivM_like"/>
    <property type="match status" value="1"/>
</dbReference>
<feature type="transmembrane region" description="Helical" evidence="6">
    <location>
        <begin position="68"/>
        <end position="86"/>
    </location>
</feature>
<keyword evidence="2" id="KW-1003">Cell membrane</keyword>
<evidence type="ECO:0000256" key="4">
    <source>
        <dbReference type="ARBA" id="ARBA00022989"/>
    </source>
</evidence>
<dbReference type="PANTHER" id="PTHR30482:SF10">
    <property type="entry name" value="HIGH-AFFINITY BRANCHED-CHAIN AMINO ACID TRANSPORT PROTEIN BRAE"/>
    <property type="match status" value="1"/>
</dbReference>
<feature type="transmembrane region" description="Helical" evidence="6">
    <location>
        <begin position="12"/>
        <end position="29"/>
    </location>
</feature>
<evidence type="ECO:0000313" key="8">
    <source>
        <dbReference type="Proteomes" id="UP000192917"/>
    </source>
</evidence>
<accession>A0A1Y6C776</accession>
<evidence type="ECO:0000256" key="5">
    <source>
        <dbReference type="ARBA" id="ARBA00023136"/>
    </source>
</evidence>
<keyword evidence="3 6" id="KW-0812">Transmembrane</keyword>
<proteinExistence type="predicted"/>
<feature type="transmembrane region" description="Helical" evidence="6">
    <location>
        <begin position="261"/>
        <end position="284"/>
    </location>
</feature>
<name>A0A1Y6C776_9PROT</name>
<evidence type="ECO:0000256" key="2">
    <source>
        <dbReference type="ARBA" id="ARBA00022475"/>
    </source>
</evidence>
<dbReference type="Proteomes" id="UP000192917">
    <property type="component" value="Unassembled WGS sequence"/>
</dbReference>
<feature type="transmembrane region" description="Helical" evidence="6">
    <location>
        <begin position="35"/>
        <end position="56"/>
    </location>
</feature>
<feature type="transmembrane region" description="Helical" evidence="6">
    <location>
        <begin position="212"/>
        <end position="231"/>
    </location>
</feature>
<gene>
    <name evidence="7" type="ORF">SAMN05428998_11627</name>
</gene>
<protein>
    <submittedName>
        <fullName evidence="7">Amino acid/amide ABC transporter membrane protein 2, HAAT family</fullName>
    </submittedName>
</protein>
<dbReference type="Pfam" id="PF02653">
    <property type="entry name" value="BPD_transp_2"/>
    <property type="match status" value="1"/>
</dbReference>
<feature type="transmembrane region" description="Helical" evidence="6">
    <location>
        <begin position="304"/>
        <end position="322"/>
    </location>
</feature>
<dbReference type="GO" id="GO:0005886">
    <property type="term" value="C:plasma membrane"/>
    <property type="evidence" value="ECO:0007669"/>
    <property type="project" value="UniProtKB-SubCell"/>
</dbReference>
<evidence type="ECO:0000256" key="3">
    <source>
        <dbReference type="ARBA" id="ARBA00022692"/>
    </source>
</evidence>
<dbReference type="RefSeq" id="WP_235017147.1">
    <property type="nucleotide sequence ID" value="NZ_FWZX01000016.1"/>
</dbReference>
<evidence type="ECO:0000313" key="7">
    <source>
        <dbReference type="EMBL" id="SMF45666.1"/>
    </source>
</evidence>
<keyword evidence="4 6" id="KW-1133">Transmembrane helix</keyword>
<evidence type="ECO:0000256" key="1">
    <source>
        <dbReference type="ARBA" id="ARBA00004651"/>
    </source>
</evidence>
<dbReference type="GO" id="GO:0015658">
    <property type="term" value="F:branched-chain amino acid transmembrane transporter activity"/>
    <property type="evidence" value="ECO:0007669"/>
    <property type="project" value="InterPro"/>
</dbReference>
<dbReference type="InterPro" id="IPR043428">
    <property type="entry name" value="LivM-like"/>
</dbReference>
<keyword evidence="5 6" id="KW-0472">Membrane</keyword>
<evidence type="ECO:0000256" key="6">
    <source>
        <dbReference type="SAM" id="Phobius"/>
    </source>
</evidence>
<feature type="transmembrane region" description="Helical" evidence="6">
    <location>
        <begin position="172"/>
        <end position="192"/>
    </location>
</feature>
<sequence>MSAPRGLPRGLLAGLAGIALLALVTWLLPQLVSNYLVRVVIVMCINAVLVASMGLANGFTGVFSLGHVGFVAVGAYVSGILSLSAHAKGAYLPDLPHWLAGITLGFLPSTLVAGLVCVALAFLVGAPLMRLSGYFVAVATLGFLIIVNVVLINAVDFTRGARTFTGVPLETSLPWAVGWLAVAVAVIARVVYSPVGRRYRAVREDTIAAQAIGLEVLPVRLSAFMLGAFFAGVGGSLYGHYLGSFSPAAFYLAYTFTLISMLVIGGMQSLTGALVGVVAVSVASEVLRNLERGLDLGIFTVPPLYGASQVVLGFILILVMIFRPSGIMGDRELTLGPLVKPRQEGPGREIKR</sequence>